<proteinExistence type="predicted"/>
<dbReference type="Proteomes" id="UP001433508">
    <property type="component" value="Unassembled WGS sequence"/>
</dbReference>
<accession>A0ACC3SUI7</accession>
<reference evidence="2" key="1">
    <citation type="journal article" date="2024" name="Front. Bioeng. Biotechnol.">
        <title>Genome-scale model development and genomic sequencing of the oleaginous clade Lipomyces.</title>
        <authorList>
            <person name="Czajka J.J."/>
            <person name="Han Y."/>
            <person name="Kim J."/>
            <person name="Mondo S.J."/>
            <person name="Hofstad B.A."/>
            <person name="Robles A."/>
            <person name="Haridas S."/>
            <person name="Riley R."/>
            <person name="LaButti K."/>
            <person name="Pangilinan J."/>
            <person name="Andreopoulos W."/>
            <person name="Lipzen A."/>
            <person name="Yan J."/>
            <person name="Wang M."/>
            <person name="Ng V."/>
            <person name="Grigoriev I.V."/>
            <person name="Spatafora J.W."/>
            <person name="Magnuson J.K."/>
            <person name="Baker S.E."/>
            <person name="Pomraning K.R."/>
        </authorList>
    </citation>
    <scope>NUCLEOTIDE SEQUENCE [LARGE SCALE GENOMIC DNA]</scope>
    <source>
        <strain evidence="2">CBS 7786</strain>
    </source>
</reference>
<protein>
    <submittedName>
        <fullName evidence="1">Shr3 amino acid permease chaperone</fullName>
    </submittedName>
</protein>
<name>A0ACC3SUI7_LIPKO</name>
<keyword evidence="2" id="KW-1185">Reference proteome</keyword>
<comment type="caution">
    <text evidence="1">The sequence shown here is derived from an EMBL/GenBank/DDBJ whole genome shotgun (WGS) entry which is preliminary data.</text>
</comment>
<evidence type="ECO:0000313" key="2">
    <source>
        <dbReference type="Proteomes" id="UP001433508"/>
    </source>
</evidence>
<organism evidence="1 2">
    <name type="scientific">Lipomyces kononenkoae</name>
    <name type="common">Yeast</name>
    <dbReference type="NCBI Taxonomy" id="34357"/>
    <lineage>
        <taxon>Eukaryota</taxon>
        <taxon>Fungi</taxon>
        <taxon>Dikarya</taxon>
        <taxon>Ascomycota</taxon>
        <taxon>Saccharomycotina</taxon>
        <taxon>Lipomycetes</taxon>
        <taxon>Lipomycetales</taxon>
        <taxon>Lipomycetaceae</taxon>
        <taxon>Lipomyces</taxon>
    </lineage>
</organism>
<gene>
    <name evidence="1" type="ORF">V1525DRAFT_365242</name>
</gene>
<sequence>MPTSSRSFSTSLILCSSSFLLGVLFVNWTYDHKTLWTPNPTDNVFAMAKQHYTLLATEPVIIQHVFHTVIGLGLLGFILKLYKPSESNKLFDGGSLVLFMAGLIVYLTNVRRGFFSVLDGDWGDVDERTGINVIAASQVIIAFTLLGVLGLQVGQYYAEVQDDREQAEFEREQRELRERKRREGDSAADTEGKKDK</sequence>
<dbReference type="EMBL" id="MU971420">
    <property type="protein sequence ID" value="KAK9235333.1"/>
    <property type="molecule type" value="Genomic_DNA"/>
</dbReference>
<evidence type="ECO:0000313" key="1">
    <source>
        <dbReference type="EMBL" id="KAK9235333.1"/>
    </source>
</evidence>